<dbReference type="GeneID" id="113472357"/>
<evidence type="ECO:0000313" key="2">
    <source>
        <dbReference type="Proteomes" id="UP000079169"/>
    </source>
</evidence>
<dbReference type="STRING" id="121845.A0A3Q0JHH9"/>
<feature type="compositionally biased region" description="Basic and acidic residues" evidence="1">
    <location>
        <begin position="39"/>
        <end position="86"/>
    </location>
</feature>
<dbReference type="Proteomes" id="UP000079169">
    <property type="component" value="Unplaced"/>
</dbReference>
<feature type="region of interest" description="Disordered" evidence="1">
    <location>
        <begin position="1"/>
        <end position="86"/>
    </location>
</feature>
<proteinExistence type="predicted"/>
<accession>A0A3Q0JHH9</accession>
<evidence type="ECO:0000256" key="1">
    <source>
        <dbReference type="SAM" id="MobiDB-lite"/>
    </source>
</evidence>
<dbReference type="RefSeq" id="XP_026687864.1">
    <property type="nucleotide sequence ID" value="XM_026832063.1"/>
</dbReference>
<dbReference type="RefSeq" id="XP_026687872.1">
    <property type="nucleotide sequence ID" value="XM_026832071.1"/>
</dbReference>
<organism evidence="2 5">
    <name type="scientific">Diaphorina citri</name>
    <name type="common">Asian citrus psyllid</name>
    <dbReference type="NCBI Taxonomy" id="121845"/>
    <lineage>
        <taxon>Eukaryota</taxon>
        <taxon>Metazoa</taxon>
        <taxon>Ecdysozoa</taxon>
        <taxon>Arthropoda</taxon>
        <taxon>Hexapoda</taxon>
        <taxon>Insecta</taxon>
        <taxon>Pterygota</taxon>
        <taxon>Neoptera</taxon>
        <taxon>Paraneoptera</taxon>
        <taxon>Hemiptera</taxon>
        <taxon>Sternorrhyncha</taxon>
        <taxon>Psylloidea</taxon>
        <taxon>Psyllidae</taxon>
        <taxon>Diaphorininae</taxon>
        <taxon>Diaphorina</taxon>
    </lineage>
</organism>
<gene>
    <name evidence="5" type="primary">LOC113472357</name>
    <name evidence="3" type="synonym">LOC113472326</name>
    <name evidence="4" type="synonym">LOC113472350</name>
</gene>
<dbReference type="SUPFAM" id="SSF52266">
    <property type="entry name" value="SGNH hydrolase"/>
    <property type="match status" value="1"/>
</dbReference>
<dbReference type="RefSeq" id="XP_026687819.1">
    <property type="nucleotide sequence ID" value="XM_026832018.1"/>
</dbReference>
<evidence type="ECO:0000313" key="3">
    <source>
        <dbReference type="RefSeq" id="XP_026687819.1"/>
    </source>
</evidence>
<sequence length="787" mass="91094">MFYTPAHIQEKTTRRNLFDQRIKRPIDKKNVATNTTPEKNNHLELNEYQQIHEEKEREEDQTVKRPNNKKDEATNTTPEKENHLDEHQQALEEKENLIENLKTSLETVEIAWKLDKTELENMKKKVSPLKTKSTKQPDKLYIIGDDLAERIAKHYNTQRHQNNIGNVKTEVIGGKGYKIKETQECCEKIQASYSDEAIVTIGAQDLFKTPWEDFRKHYEVIINKVKVCKKIVLILILDRQDKKHINKHIAKLNTKIKNLFKNNKNITFLNTKSFLYPTHYNTDGITLKENTTSYLVSKIQNAMNNRINAQQEHVYNSNHRQYRHRYNRYNNHYNNYRNYHTFNEQRRRTYNKYTTPRYTYKSNHLQNRGFNNNTNQIWNNPISRTNQNQNKAISSQIANKTPTYTQKINTQPKCSYTPLILQQSHQISSQDNIHSQRTQTAIQPTQYTQSNQAPYQQTNQISHQIAQVITSHAQNNQTQHATYQQNNQTPHQITPVITSFAQNNQVPLVTHQNNNQALHVPHQQTSQTSPQVVPVITSLAQNNQTQHATPVITSFAQNNQVPLVTHQNNNQALHVPHQQTSQTSPQVVPVITSLAQNNQTQHATPVITSFAQNNQIPLVTHQNNNQALHVPHQQTSQTSPQVVPVITSLAQNNQTQHATYQQNNQTSHQITPVITSFVQNNQEPHVTYHQNNQTYAQIASLSPINSDTPYIRNQISQITPYLPTPSSQQPTLSITPSLTGQYRPTHSPMFSTQIPAYTNYCNRNTNSYSYSNFYTPLTNLTHQMTLH</sequence>
<name>A0A3Q0JHH9_DIACI</name>
<reference evidence="3 4" key="1">
    <citation type="submission" date="2025-04" db="UniProtKB">
        <authorList>
            <consortium name="RefSeq"/>
        </authorList>
    </citation>
    <scope>IDENTIFICATION</scope>
</reference>
<evidence type="ECO:0000313" key="4">
    <source>
        <dbReference type="RefSeq" id="XP_026687864.1"/>
    </source>
</evidence>
<protein>
    <submittedName>
        <fullName evidence="3 4">Mediator of RNA polymerase II transcription subunit 26 isoform X1</fullName>
    </submittedName>
</protein>
<dbReference type="AlphaFoldDB" id="A0A3Q0JHH9"/>
<feature type="compositionally biased region" description="Basic and acidic residues" evidence="1">
    <location>
        <begin position="8"/>
        <end position="30"/>
    </location>
</feature>
<dbReference type="PaxDb" id="121845-A0A3Q0JHH9"/>
<dbReference type="KEGG" id="dci:113472326"/>
<keyword evidence="2" id="KW-1185">Reference proteome</keyword>
<evidence type="ECO:0000313" key="5">
    <source>
        <dbReference type="RefSeq" id="XP_026687872.1"/>
    </source>
</evidence>
<dbReference type="KEGG" id="dci:113472350"/>
<dbReference type="KEGG" id="dci:113472357"/>